<name>A0A9Q0KLB8_9MAGN</name>
<evidence type="ECO:0000256" key="5">
    <source>
        <dbReference type="SAM" id="Phobius"/>
    </source>
</evidence>
<dbReference type="InterPro" id="IPR012392">
    <property type="entry name" value="3-ktacl-CoA_syn"/>
</dbReference>
<dbReference type="EMBL" id="JAMYWD010000004">
    <property type="protein sequence ID" value="KAJ4972727.1"/>
    <property type="molecule type" value="Genomic_DNA"/>
</dbReference>
<organism evidence="8 9">
    <name type="scientific">Protea cynaroides</name>
    <dbReference type="NCBI Taxonomy" id="273540"/>
    <lineage>
        <taxon>Eukaryota</taxon>
        <taxon>Viridiplantae</taxon>
        <taxon>Streptophyta</taxon>
        <taxon>Embryophyta</taxon>
        <taxon>Tracheophyta</taxon>
        <taxon>Spermatophyta</taxon>
        <taxon>Magnoliopsida</taxon>
        <taxon>Proteales</taxon>
        <taxon>Proteaceae</taxon>
        <taxon>Protea</taxon>
    </lineage>
</organism>
<gene>
    <name evidence="8" type="ORF">NE237_005901</name>
</gene>
<dbReference type="GO" id="GO:0009922">
    <property type="term" value="F:fatty acid elongase activity"/>
    <property type="evidence" value="ECO:0007669"/>
    <property type="project" value="UniProtKB-EC"/>
</dbReference>
<dbReference type="OrthoDB" id="329835at2759"/>
<keyword evidence="5" id="KW-1133">Transmembrane helix</keyword>
<dbReference type="GO" id="GO:0016020">
    <property type="term" value="C:membrane"/>
    <property type="evidence" value="ECO:0007669"/>
    <property type="project" value="InterPro"/>
</dbReference>
<dbReference type="CDD" id="cd00831">
    <property type="entry name" value="CHS_like"/>
    <property type="match status" value="1"/>
</dbReference>
<evidence type="ECO:0000256" key="4">
    <source>
        <dbReference type="ARBA" id="ARBA00023315"/>
    </source>
</evidence>
<evidence type="ECO:0000259" key="6">
    <source>
        <dbReference type="Pfam" id="PF08392"/>
    </source>
</evidence>
<dbReference type="PANTHER" id="PTHR31561">
    <property type="entry name" value="3-KETOACYL-COA SYNTHASE"/>
    <property type="match status" value="1"/>
</dbReference>
<evidence type="ECO:0000259" key="7">
    <source>
        <dbReference type="Pfam" id="PF08541"/>
    </source>
</evidence>
<dbReference type="EC" id="2.3.1.199" evidence="2"/>
<dbReference type="Pfam" id="PF08392">
    <property type="entry name" value="FAE1_CUT1_RppA"/>
    <property type="match status" value="1"/>
</dbReference>
<dbReference type="SUPFAM" id="SSF53901">
    <property type="entry name" value="Thiolase-like"/>
    <property type="match status" value="2"/>
</dbReference>
<dbReference type="GO" id="GO:0006633">
    <property type="term" value="P:fatty acid biosynthetic process"/>
    <property type="evidence" value="ECO:0007669"/>
    <property type="project" value="InterPro"/>
</dbReference>
<dbReference type="InterPro" id="IPR013747">
    <property type="entry name" value="ACP_syn_III_C"/>
</dbReference>
<keyword evidence="9" id="KW-1185">Reference proteome</keyword>
<evidence type="ECO:0000313" key="8">
    <source>
        <dbReference type="EMBL" id="KAJ4972727.1"/>
    </source>
</evidence>
<dbReference type="Gene3D" id="3.40.47.10">
    <property type="match status" value="1"/>
</dbReference>
<evidence type="ECO:0000313" key="9">
    <source>
        <dbReference type="Proteomes" id="UP001141806"/>
    </source>
</evidence>
<feature type="domain" description="FAE" evidence="6">
    <location>
        <begin position="27"/>
        <end position="165"/>
    </location>
</feature>
<evidence type="ECO:0000256" key="2">
    <source>
        <dbReference type="ARBA" id="ARBA00012307"/>
    </source>
</evidence>
<keyword evidence="5" id="KW-0472">Membrane</keyword>
<keyword evidence="3" id="KW-0808">Transferase</keyword>
<feature type="transmembrane region" description="Helical" evidence="5">
    <location>
        <begin position="6"/>
        <end position="24"/>
    </location>
</feature>
<reference evidence="8" key="1">
    <citation type="journal article" date="2023" name="Plant J.">
        <title>The genome of the king protea, Protea cynaroides.</title>
        <authorList>
            <person name="Chang J."/>
            <person name="Duong T.A."/>
            <person name="Schoeman C."/>
            <person name="Ma X."/>
            <person name="Roodt D."/>
            <person name="Barker N."/>
            <person name="Li Z."/>
            <person name="Van de Peer Y."/>
            <person name="Mizrachi E."/>
        </authorList>
    </citation>
    <scope>NUCLEOTIDE SEQUENCE</scope>
    <source>
        <tissue evidence="8">Young leaves</tissue>
    </source>
</reference>
<dbReference type="InterPro" id="IPR013601">
    <property type="entry name" value="FAE1_typ3_polyketide_synth"/>
</dbReference>
<protein>
    <recommendedName>
        <fullName evidence="2">very-long-chain 3-oxoacyl-CoA synthase</fullName>
        <ecNumber evidence="2">2.3.1.199</ecNumber>
    </recommendedName>
</protein>
<dbReference type="Proteomes" id="UP001141806">
    <property type="component" value="Unassembled WGS sequence"/>
</dbReference>
<keyword evidence="5" id="KW-0812">Transmembrane</keyword>
<evidence type="ECO:0000256" key="3">
    <source>
        <dbReference type="ARBA" id="ARBA00022679"/>
    </source>
</evidence>
<comment type="caution">
    <text evidence="8">The sequence shown here is derived from an EMBL/GenBank/DDBJ whole genome shotgun (WGS) entry which is preliminary data.</text>
</comment>
<keyword evidence="4" id="KW-0012">Acyltransferase</keyword>
<feature type="domain" description="Beta-ketoacyl-[acyl-carrier-protein] synthase III C-terminal" evidence="7">
    <location>
        <begin position="307"/>
        <end position="388"/>
    </location>
</feature>
<dbReference type="InterPro" id="IPR016039">
    <property type="entry name" value="Thiolase-like"/>
</dbReference>
<dbReference type="AlphaFoldDB" id="A0A9Q0KLB8"/>
<dbReference type="Pfam" id="PF08541">
    <property type="entry name" value="ACP_syn_III_C"/>
    <property type="match status" value="1"/>
</dbReference>
<comment type="similarity">
    <text evidence="1">Belongs to the thiolase-like superfamily. Chalcone/stilbene synthases family.</text>
</comment>
<sequence>MELSVIVLIGVSLLYPLFLLWKLFNQWRDSGCYIIAYECQKPSEDRKLDTERCGKIIKRNMNLSLVDYRFLLRMFVRAGIGEETYGPRNIIDGREDSPTLIDSISEMEEFFYETLDRLFTKNGVTPSEIDILVLNVSMLAPEPSLAARIINHYKMKEDIKVFNISAESMAPNWYTGKDRSMILTNCLFRSGGCSILLTNKPSLKHLALFKLKHLVTTNLGAIEEAYQCAMQTEDELGRKGFNLNRNLPSVAARAMIENLKVMAPKVLPIREQLRYVMSRYLVKWRKSGSVEGGESKVGEDINFKTGVDHFCLHAGGRAVIDGVGKSLRLSEYDLEPTRMALYRFGNTSASSLWYVLSYMEAKKRLKKGDRVMMISFGAGFMCNSCLLEVVRDLEDENVWKDCLAKYPPKTLVNPFMEKYGWINDETLDASRPLLTIPSSGNAGWQSLWDPLIPRLSSLYPPSGDNGVPEPKVATASLQILVPDCGNSHLSEHLYDAGGFCSITNFDFSKVVSFDMLRRNERSRPGFVTTRFLSQGLFLAGKFHRGFRFSAAAMEAKVIRNALLLARSLELSHIVVFS</sequence>
<accession>A0A9Q0KLB8</accession>
<evidence type="ECO:0000256" key="1">
    <source>
        <dbReference type="ARBA" id="ARBA00005531"/>
    </source>
</evidence>
<proteinExistence type="inferred from homology"/>